<dbReference type="RefSeq" id="WP_073993755.1">
    <property type="nucleotide sequence ID" value="NZ_FQYT01000014.1"/>
</dbReference>
<organism evidence="1 2">
    <name type="scientific">Parasporobacterium paucivorans DSM 15970</name>
    <dbReference type="NCBI Taxonomy" id="1122934"/>
    <lineage>
        <taxon>Bacteria</taxon>
        <taxon>Bacillati</taxon>
        <taxon>Bacillota</taxon>
        <taxon>Clostridia</taxon>
        <taxon>Lachnospirales</taxon>
        <taxon>Lachnospiraceae</taxon>
        <taxon>Parasporobacterium</taxon>
    </lineage>
</organism>
<evidence type="ECO:0000313" key="1">
    <source>
        <dbReference type="EMBL" id="SHJ19785.1"/>
    </source>
</evidence>
<keyword evidence="2" id="KW-1185">Reference proteome</keyword>
<sequence length="120" mass="13241">MMRERLRLYSCGSFEISDEEIGQGECLFRYASKTPDCFTGQTDCTDRLIKQSGIVACCRAGFDGYEAPARITLSNISESDGCIPHKDYLCSPSAVSRYTFGHISPEMDIVLQCSLIATCS</sequence>
<dbReference type="EMBL" id="FQYT01000014">
    <property type="protein sequence ID" value="SHJ19785.1"/>
    <property type="molecule type" value="Genomic_DNA"/>
</dbReference>
<reference evidence="1 2" key="1">
    <citation type="submission" date="2016-11" db="EMBL/GenBank/DDBJ databases">
        <authorList>
            <person name="Jaros S."/>
            <person name="Januszkiewicz K."/>
            <person name="Wedrychowicz H."/>
        </authorList>
    </citation>
    <scope>NUCLEOTIDE SEQUENCE [LARGE SCALE GENOMIC DNA]</scope>
    <source>
        <strain evidence="1 2">DSM 15970</strain>
    </source>
</reference>
<dbReference type="AlphaFoldDB" id="A0A1M6HC47"/>
<protein>
    <submittedName>
        <fullName evidence="1">Uncharacterized protein</fullName>
    </submittedName>
</protein>
<name>A0A1M6HC47_9FIRM</name>
<gene>
    <name evidence="1" type="ORF">SAMN02745691_01523</name>
</gene>
<accession>A0A1M6HC47</accession>
<evidence type="ECO:0000313" key="2">
    <source>
        <dbReference type="Proteomes" id="UP000184342"/>
    </source>
</evidence>
<proteinExistence type="predicted"/>
<dbReference type="Proteomes" id="UP000184342">
    <property type="component" value="Unassembled WGS sequence"/>
</dbReference>